<dbReference type="Gene3D" id="3.90.226.10">
    <property type="entry name" value="2-enoyl-CoA Hydratase, Chain A, domain 1"/>
    <property type="match status" value="1"/>
</dbReference>
<dbReference type="GO" id="GO:0005739">
    <property type="term" value="C:mitochondrion"/>
    <property type="evidence" value="ECO:0007669"/>
    <property type="project" value="TreeGrafter"/>
</dbReference>
<comment type="similarity">
    <text evidence="1">Belongs to the enoyl-CoA hydratase/isomerase family.</text>
</comment>
<dbReference type="CDD" id="cd06558">
    <property type="entry name" value="crotonase-like"/>
    <property type="match status" value="1"/>
</dbReference>
<dbReference type="SUPFAM" id="SSF52096">
    <property type="entry name" value="ClpP/crotonase"/>
    <property type="match status" value="1"/>
</dbReference>
<dbReference type="Proteomes" id="UP000224567">
    <property type="component" value="Unassembled WGS sequence"/>
</dbReference>
<evidence type="ECO:0000256" key="1">
    <source>
        <dbReference type="ARBA" id="ARBA00005254"/>
    </source>
</evidence>
<name>A0A2G2W7X0_CAPBA</name>
<evidence type="ECO:0000313" key="2">
    <source>
        <dbReference type="EMBL" id="PHT41331.1"/>
    </source>
</evidence>
<protein>
    <submittedName>
        <fullName evidence="2">Enoyl-CoA hydratase/isomerase YngF</fullName>
    </submittedName>
</protein>
<dbReference type="PANTHER" id="PTHR11941:SF171">
    <property type="entry name" value="SD19268P"/>
    <property type="match status" value="1"/>
</dbReference>
<dbReference type="Pfam" id="PF00378">
    <property type="entry name" value="ECH_1"/>
    <property type="match status" value="1"/>
</dbReference>
<reference evidence="3" key="2">
    <citation type="journal article" date="2017" name="J. Anim. Genet.">
        <title>Multiple reference genome sequences of hot pepper reveal the massive evolution of plant disease resistance genes by retroduplication.</title>
        <authorList>
            <person name="Kim S."/>
            <person name="Park J."/>
            <person name="Yeom S.-I."/>
            <person name="Kim Y.-M."/>
            <person name="Seo E."/>
            <person name="Kim K.-T."/>
            <person name="Kim M.-S."/>
            <person name="Lee J.M."/>
            <person name="Cheong K."/>
            <person name="Shin H.-S."/>
            <person name="Kim S.-B."/>
            <person name="Han K."/>
            <person name="Lee J."/>
            <person name="Park M."/>
            <person name="Lee H.-A."/>
            <person name="Lee H.-Y."/>
            <person name="Lee Y."/>
            <person name="Oh S."/>
            <person name="Lee J.H."/>
            <person name="Choi E."/>
            <person name="Choi E."/>
            <person name="Lee S.E."/>
            <person name="Jeon J."/>
            <person name="Kim H."/>
            <person name="Choi G."/>
            <person name="Song H."/>
            <person name="Lee J."/>
            <person name="Lee S.-C."/>
            <person name="Kwon J.-K."/>
            <person name="Lee H.-Y."/>
            <person name="Koo N."/>
            <person name="Hong Y."/>
            <person name="Kim R.W."/>
            <person name="Kang W.-H."/>
            <person name="Huh J.H."/>
            <person name="Kang B.-C."/>
            <person name="Yang T.-J."/>
            <person name="Lee Y.-H."/>
            <person name="Bennetzen J.L."/>
            <person name="Choi D."/>
        </authorList>
    </citation>
    <scope>NUCLEOTIDE SEQUENCE [LARGE SCALE GENOMIC DNA]</scope>
    <source>
        <strain evidence="3">cv. PBC81</strain>
    </source>
</reference>
<dbReference type="STRING" id="33114.A0A2G2W7X0"/>
<comment type="caution">
    <text evidence="2">The sequence shown here is derived from an EMBL/GenBank/DDBJ whole genome shotgun (WGS) entry which is preliminary data.</text>
</comment>
<evidence type="ECO:0000313" key="3">
    <source>
        <dbReference type="Proteomes" id="UP000224567"/>
    </source>
</evidence>
<dbReference type="PANTHER" id="PTHR11941">
    <property type="entry name" value="ENOYL-COA HYDRATASE-RELATED"/>
    <property type="match status" value="1"/>
</dbReference>
<reference evidence="2 3" key="1">
    <citation type="journal article" date="2017" name="Genome Biol.">
        <title>New reference genome sequences of hot pepper reveal the massive evolution of plant disease-resistance genes by retroduplication.</title>
        <authorList>
            <person name="Kim S."/>
            <person name="Park J."/>
            <person name="Yeom S.I."/>
            <person name="Kim Y.M."/>
            <person name="Seo E."/>
            <person name="Kim K.T."/>
            <person name="Kim M.S."/>
            <person name="Lee J.M."/>
            <person name="Cheong K."/>
            <person name="Shin H.S."/>
            <person name="Kim S.B."/>
            <person name="Han K."/>
            <person name="Lee J."/>
            <person name="Park M."/>
            <person name="Lee H.A."/>
            <person name="Lee H.Y."/>
            <person name="Lee Y."/>
            <person name="Oh S."/>
            <person name="Lee J.H."/>
            <person name="Choi E."/>
            <person name="Choi E."/>
            <person name="Lee S.E."/>
            <person name="Jeon J."/>
            <person name="Kim H."/>
            <person name="Choi G."/>
            <person name="Song H."/>
            <person name="Lee J."/>
            <person name="Lee S.C."/>
            <person name="Kwon J.K."/>
            <person name="Lee H.Y."/>
            <person name="Koo N."/>
            <person name="Hong Y."/>
            <person name="Kim R.W."/>
            <person name="Kang W.H."/>
            <person name="Huh J.H."/>
            <person name="Kang B.C."/>
            <person name="Yang T.J."/>
            <person name="Lee Y.H."/>
            <person name="Bennetzen J.L."/>
            <person name="Choi D."/>
        </authorList>
    </citation>
    <scope>NUCLEOTIDE SEQUENCE [LARGE SCALE GENOMIC DNA]</scope>
    <source>
        <strain evidence="3">cv. PBC81</strain>
    </source>
</reference>
<dbReference type="InterPro" id="IPR029045">
    <property type="entry name" value="ClpP/crotonase-like_dom_sf"/>
</dbReference>
<dbReference type="AlphaFoldDB" id="A0A2G2W7X0"/>
<proteinExistence type="inferred from homology"/>
<dbReference type="InterPro" id="IPR001753">
    <property type="entry name" value="Enoyl-CoA_hydra/iso"/>
</dbReference>
<gene>
    <name evidence="2" type="ORF">CQW23_20185</name>
</gene>
<dbReference type="GO" id="GO:0016853">
    <property type="term" value="F:isomerase activity"/>
    <property type="evidence" value="ECO:0007669"/>
    <property type="project" value="UniProtKB-KW"/>
</dbReference>
<dbReference type="OrthoDB" id="2139957at2759"/>
<keyword evidence="3" id="KW-1185">Reference proteome</keyword>
<dbReference type="EMBL" id="MLFT02000008">
    <property type="protein sequence ID" value="PHT41331.1"/>
    <property type="molecule type" value="Genomic_DNA"/>
</dbReference>
<accession>A0A2G2W7X0</accession>
<sequence>MSAEVVEFEEQKTMIPSEVLDFVSTLRSTFSFLEALHIPTIVVIEGITLGGGLEMAMSCDIRICEDAVLGLPETGLAIIPGYASITHYMFAYTESPLGIEFGCSKSPY</sequence>
<dbReference type="GO" id="GO:0006635">
    <property type="term" value="P:fatty acid beta-oxidation"/>
    <property type="evidence" value="ECO:0007669"/>
    <property type="project" value="TreeGrafter"/>
</dbReference>
<organism evidence="2 3">
    <name type="scientific">Capsicum baccatum</name>
    <name type="common">Peruvian pepper</name>
    <dbReference type="NCBI Taxonomy" id="33114"/>
    <lineage>
        <taxon>Eukaryota</taxon>
        <taxon>Viridiplantae</taxon>
        <taxon>Streptophyta</taxon>
        <taxon>Embryophyta</taxon>
        <taxon>Tracheophyta</taxon>
        <taxon>Spermatophyta</taxon>
        <taxon>Magnoliopsida</taxon>
        <taxon>eudicotyledons</taxon>
        <taxon>Gunneridae</taxon>
        <taxon>Pentapetalae</taxon>
        <taxon>asterids</taxon>
        <taxon>lamiids</taxon>
        <taxon>Solanales</taxon>
        <taxon>Solanaceae</taxon>
        <taxon>Solanoideae</taxon>
        <taxon>Capsiceae</taxon>
        <taxon>Capsicum</taxon>
    </lineage>
</organism>